<dbReference type="HAMAP" id="MF_01393">
    <property type="entry name" value="ATP_synth_a_bact"/>
    <property type="match status" value="1"/>
</dbReference>
<dbReference type="InterPro" id="IPR045083">
    <property type="entry name" value="ATP_synth_F0_asu_bact/mt"/>
</dbReference>
<evidence type="ECO:0000256" key="9">
    <source>
        <dbReference type="ARBA" id="ARBA00023136"/>
    </source>
</evidence>
<dbReference type="InterPro" id="IPR023011">
    <property type="entry name" value="ATP_synth_F0_asu_AS"/>
</dbReference>
<evidence type="ECO:0000256" key="10">
    <source>
        <dbReference type="ARBA" id="ARBA00023310"/>
    </source>
</evidence>
<comment type="caution">
    <text evidence="13">The sequence shown here is derived from an EMBL/GenBank/DDBJ whole genome shotgun (WGS) entry which is preliminary data.</text>
</comment>
<keyword evidence="7 11" id="KW-1133">Transmembrane helix</keyword>
<dbReference type="Gene3D" id="1.20.120.220">
    <property type="entry name" value="ATP synthase, F0 complex, subunit A"/>
    <property type="match status" value="1"/>
</dbReference>
<accession>A0A6P2BYV6</accession>
<keyword evidence="11" id="KW-1003">Cell membrane</keyword>
<keyword evidence="9 11" id="KW-0472">Membrane</keyword>
<dbReference type="OrthoDB" id="9809130at2"/>
<keyword evidence="4 11" id="KW-0138">CF(0)</keyword>
<dbReference type="EMBL" id="RPFW01000003">
    <property type="protein sequence ID" value="TVZ04254.1"/>
    <property type="molecule type" value="Genomic_DNA"/>
</dbReference>
<dbReference type="GO" id="GO:0046933">
    <property type="term" value="F:proton-transporting ATP synthase activity, rotational mechanism"/>
    <property type="evidence" value="ECO:0007669"/>
    <property type="project" value="UniProtKB-UniRule"/>
</dbReference>
<dbReference type="Proteomes" id="UP000460272">
    <property type="component" value="Unassembled WGS sequence"/>
</dbReference>
<dbReference type="CDD" id="cd00310">
    <property type="entry name" value="ATP-synt_Fo_a_6"/>
    <property type="match status" value="1"/>
</dbReference>
<dbReference type="PANTHER" id="PTHR11410">
    <property type="entry name" value="ATP SYNTHASE SUBUNIT A"/>
    <property type="match status" value="1"/>
</dbReference>
<keyword evidence="5 11" id="KW-0812">Transmembrane</keyword>
<evidence type="ECO:0000256" key="11">
    <source>
        <dbReference type="HAMAP-Rule" id="MF_01393"/>
    </source>
</evidence>
<dbReference type="InterPro" id="IPR035908">
    <property type="entry name" value="F0_ATP_A_sf"/>
</dbReference>
<comment type="similarity">
    <text evidence="2 11 12">Belongs to the ATPase A chain family.</text>
</comment>
<evidence type="ECO:0000256" key="4">
    <source>
        <dbReference type="ARBA" id="ARBA00022547"/>
    </source>
</evidence>
<evidence type="ECO:0000313" key="13">
    <source>
        <dbReference type="EMBL" id="TVZ04254.1"/>
    </source>
</evidence>
<feature type="transmembrane region" description="Helical" evidence="11">
    <location>
        <begin position="222"/>
        <end position="242"/>
    </location>
</feature>
<evidence type="ECO:0000256" key="1">
    <source>
        <dbReference type="ARBA" id="ARBA00004141"/>
    </source>
</evidence>
<sequence length="266" mass="29747">MTGHLAAAAGGCHIFTGCGYPAPGLDSFDFAPLFTIGSFNFTKPMLLAILSALAVIVFFWAAFAKPKLIPGRTQSLGEMGLLAVRDQILRPALGKKGDTYLPFIISLFFYILVCNLMELIPLLQFPVMARIGFVWPLVFMMYGLYWYLGFKAKGFFGYFRSWVPAAPWPILIILIPVEILKYVVVQPFTLGVRLFANMFAGHLLLSIFMVATWYLASFSIGLLYAAGSLFMVFFVFLLELLVDLLQAFIFTTLISTYIADSLEHQH</sequence>
<dbReference type="RefSeq" id="WP_145854123.1">
    <property type="nucleotide sequence ID" value="NZ_RPFW01000003.1"/>
</dbReference>
<evidence type="ECO:0000256" key="6">
    <source>
        <dbReference type="ARBA" id="ARBA00022781"/>
    </source>
</evidence>
<dbReference type="PANTHER" id="PTHR11410:SF0">
    <property type="entry name" value="ATP SYNTHASE SUBUNIT A"/>
    <property type="match status" value="1"/>
</dbReference>
<dbReference type="AlphaFoldDB" id="A0A6P2BYV6"/>
<dbReference type="PROSITE" id="PS00449">
    <property type="entry name" value="ATPASE_A"/>
    <property type="match status" value="1"/>
</dbReference>
<dbReference type="GO" id="GO:0045259">
    <property type="term" value="C:proton-transporting ATP synthase complex"/>
    <property type="evidence" value="ECO:0007669"/>
    <property type="project" value="UniProtKB-KW"/>
</dbReference>
<name>A0A6P2BYV6_9ACTN</name>
<comment type="subcellular location">
    <subcellularLocation>
        <location evidence="11 12">Cell membrane</location>
        <topology evidence="11 12">Multi-pass membrane protein</topology>
    </subcellularLocation>
    <subcellularLocation>
        <location evidence="1">Membrane</location>
        <topology evidence="1">Multi-pass membrane protein</topology>
    </subcellularLocation>
</comment>
<dbReference type="GO" id="GO:0005886">
    <property type="term" value="C:plasma membrane"/>
    <property type="evidence" value="ECO:0007669"/>
    <property type="project" value="UniProtKB-SubCell"/>
</dbReference>
<proteinExistence type="inferred from homology"/>
<evidence type="ECO:0000256" key="8">
    <source>
        <dbReference type="ARBA" id="ARBA00023065"/>
    </source>
</evidence>
<organism evidence="13 14">
    <name type="scientific">Trebonia kvetii</name>
    <dbReference type="NCBI Taxonomy" id="2480626"/>
    <lineage>
        <taxon>Bacteria</taxon>
        <taxon>Bacillati</taxon>
        <taxon>Actinomycetota</taxon>
        <taxon>Actinomycetes</taxon>
        <taxon>Streptosporangiales</taxon>
        <taxon>Treboniaceae</taxon>
        <taxon>Trebonia</taxon>
    </lineage>
</organism>
<dbReference type="PRINTS" id="PR00123">
    <property type="entry name" value="ATPASEA"/>
</dbReference>
<keyword evidence="10 11" id="KW-0066">ATP synthesis</keyword>
<evidence type="ECO:0000256" key="5">
    <source>
        <dbReference type="ARBA" id="ARBA00022692"/>
    </source>
</evidence>
<evidence type="ECO:0000256" key="3">
    <source>
        <dbReference type="ARBA" id="ARBA00022448"/>
    </source>
</evidence>
<keyword evidence="8 11" id="KW-0406">Ion transport</keyword>
<keyword evidence="6 11" id="KW-0375">Hydrogen ion transport</keyword>
<feature type="transmembrane region" description="Helical" evidence="11">
    <location>
        <begin position="168"/>
        <end position="185"/>
    </location>
</feature>
<reference evidence="13 14" key="1">
    <citation type="submission" date="2018-11" db="EMBL/GenBank/DDBJ databases">
        <title>Trebonia kvetii gen.nov., sp.nov., a novel acidophilic actinobacterium, and proposal of the new actinobacterial family Treboniaceae fam. nov.</title>
        <authorList>
            <person name="Rapoport D."/>
            <person name="Sagova-Mareckova M."/>
            <person name="Sedlacek I."/>
            <person name="Provaznik J."/>
            <person name="Kralova S."/>
            <person name="Pavlinic D."/>
            <person name="Benes V."/>
            <person name="Kopecky J."/>
        </authorList>
    </citation>
    <scope>NUCLEOTIDE SEQUENCE [LARGE SCALE GENOMIC DNA]</scope>
    <source>
        <strain evidence="13 14">15Tr583</strain>
    </source>
</reference>
<dbReference type="Pfam" id="PF00119">
    <property type="entry name" value="ATP-synt_A"/>
    <property type="match status" value="1"/>
</dbReference>
<evidence type="ECO:0000256" key="12">
    <source>
        <dbReference type="RuleBase" id="RU000483"/>
    </source>
</evidence>
<keyword evidence="14" id="KW-1185">Reference proteome</keyword>
<gene>
    <name evidence="11 13" type="primary">atpB</name>
    <name evidence="13" type="ORF">EAS64_17875</name>
</gene>
<protein>
    <recommendedName>
        <fullName evidence="11 12">ATP synthase subunit a</fullName>
    </recommendedName>
    <alternativeName>
        <fullName evidence="11">ATP synthase F0 sector subunit a</fullName>
    </alternativeName>
    <alternativeName>
        <fullName evidence="11">F-ATPase subunit 6</fullName>
    </alternativeName>
</protein>
<dbReference type="InterPro" id="IPR000568">
    <property type="entry name" value="ATP_synth_F0_asu"/>
</dbReference>
<evidence type="ECO:0000256" key="7">
    <source>
        <dbReference type="ARBA" id="ARBA00022989"/>
    </source>
</evidence>
<feature type="transmembrane region" description="Helical" evidence="11">
    <location>
        <begin position="127"/>
        <end position="148"/>
    </location>
</feature>
<comment type="function">
    <text evidence="11 12">Key component of the proton channel; it plays a direct role in the translocation of protons across the membrane.</text>
</comment>
<keyword evidence="3 11" id="KW-0813">Transport</keyword>
<dbReference type="SUPFAM" id="SSF81336">
    <property type="entry name" value="F1F0 ATP synthase subunit A"/>
    <property type="match status" value="1"/>
</dbReference>
<feature type="transmembrane region" description="Helical" evidence="11">
    <location>
        <begin position="194"/>
        <end position="216"/>
    </location>
</feature>
<feature type="transmembrane region" description="Helical" evidence="11">
    <location>
        <begin position="100"/>
        <end position="120"/>
    </location>
</feature>
<evidence type="ECO:0000313" key="14">
    <source>
        <dbReference type="Proteomes" id="UP000460272"/>
    </source>
</evidence>
<feature type="transmembrane region" description="Helical" evidence="11">
    <location>
        <begin position="45"/>
        <end position="63"/>
    </location>
</feature>
<dbReference type="NCBIfam" id="TIGR01131">
    <property type="entry name" value="ATP_synt_6_or_A"/>
    <property type="match status" value="1"/>
</dbReference>
<evidence type="ECO:0000256" key="2">
    <source>
        <dbReference type="ARBA" id="ARBA00006810"/>
    </source>
</evidence>